<dbReference type="EMBL" id="JAGTUF010000010">
    <property type="protein sequence ID" value="MBR9972348.1"/>
    <property type="molecule type" value="Genomic_DNA"/>
</dbReference>
<evidence type="ECO:0000313" key="2">
    <source>
        <dbReference type="Proteomes" id="UP000680714"/>
    </source>
</evidence>
<comment type="caution">
    <text evidence="1">The sequence shown here is derived from an EMBL/GenBank/DDBJ whole genome shotgun (WGS) entry which is preliminary data.</text>
</comment>
<protein>
    <submittedName>
        <fullName evidence="1">Uncharacterized protein</fullName>
    </submittedName>
</protein>
<dbReference type="RefSeq" id="WP_211549015.1">
    <property type="nucleotide sequence ID" value="NZ_JAGTUF010000010.1"/>
</dbReference>
<name>A0ABS5IF37_9PROT</name>
<keyword evidence="2" id="KW-1185">Reference proteome</keyword>
<organism evidence="1 2">
    <name type="scientific">Magnetospirillum sulfuroxidans</name>
    <dbReference type="NCBI Taxonomy" id="611300"/>
    <lineage>
        <taxon>Bacteria</taxon>
        <taxon>Pseudomonadati</taxon>
        <taxon>Pseudomonadota</taxon>
        <taxon>Alphaproteobacteria</taxon>
        <taxon>Rhodospirillales</taxon>
        <taxon>Rhodospirillaceae</taxon>
        <taxon>Magnetospirillum</taxon>
    </lineage>
</organism>
<dbReference type="Proteomes" id="UP000680714">
    <property type="component" value="Unassembled WGS sequence"/>
</dbReference>
<sequence>MQFRERSKVIQLIRTIYDPAIKRGRAEVVGKMDKDDPRIDGQLRQACSPAELAEVEDYLAQRAQALSHGAVRQAAQDLPAQMRMAERYFRMGGDAVAGSAAAEIFAAWDDLKKALHKGGFRKEKRDD</sequence>
<proteinExistence type="predicted"/>
<accession>A0ABS5IF37</accession>
<gene>
    <name evidence="1" type="ORF">KEC16_11550</name>
</gene>
<evidence type="ECO:0000313" key="1">
    <source>
        <dbReference type="EMBL" id="MBR9972348.1"/>
    </source>
</evidence>
<reference evidence="1 2" key="1">
    <citation type="submission" date="2021-04" db="EMBL/GenBank/DDBJ databases">
        <title>Magnetospirillum sulfuroxidans sp. nov., a facultative chemolithoautotrophic sulfur-oxidizing alphaproteobacterium isolated from freshwater sediment and proposals for Paramagetospirillum gen. nov., and Magnetospirillaceae fam. nov.</title>
        <authorList>
            <person name="Koziaeva V."/>
            <person name="Geelhoed J.S."/>
            <person name="Sorokin D.Y."/>
            <person name="Grouzdev D.S."/>
        </authorList>
    </citation>
    <scope>NUCLEOTIDE SEQUENCE [LARGE SCALE GENOMIC DNA]</scope>
    <source>
        <strain evidence="1 2">J10</strain>
    </source>
</reference>